<dbReference type="EMBL" id="CP111022">
    <property type="protein sequence ID" value="WAR19288.1"/>
    <property type="molecule type" value="Genomic_DNA"/>
</dbReference>
<reference evidence="1" key="1">
    <citation type="submission" date="2022-11" db="EMBL/GenBank/DDBJ databases">
        <title>Centuries of genome instability and evolution in soft-shell clam transmissible cancer (bioRxiv).</title>
        <authorList>
            <person name="Hart S.F.M."/>
            <person name="Yonemitsu M.A."/>
            <person name="Giersch R.M."/>
            <person name="Beal B.F."/>
            <person name="Arriagada G."/>
            <person name="Davis B.W."/>
            <person name="Ostrander E.A."/>
            <person name="Goff S.P."/>
            <person name="Metzger M.J."/>
        </authorList>
    </citation>
    <scope>NUCLEOTIDE SEQUENCE</scope>
    <source>
        <strain evidence="1">MELC-2E11</strain>
        <tissue evidence="1">Siphon/mantle</tissue>
    </source>
</reference>
<accession>A0ABY7FAT6</accession>
<evidence type="ECO:0000313" key="1">
    <source>
        <dbReference type="EMBL" id="WAR19288.1"/>
    </source>
</evidence>
<evidence type="ECO:0000313" key="2">
    <source>
        <dbReference type="Proteomes" id="UP001164746"/>
    </source>
</evidence>
<protein>
    <submittedName>
        <fullName evidence="1">Uncharacterized protein</fullName>
    </submittedName>
</protein>
<sequence>MDACGEAWASALDLFGGIHEGPTADLLMEHPCKAGSAGVGSGEHQPPGEVQWALLACVIQELDAGVARIQIDGSYSTKRLQTCRTGSGQVTGWWGICRRIWTLSRNTPKASLRASR</sequence>
<name>A0ABY7FAT6_MYAAR</name>
<keyword evidence="2" id="KW-1185">Reference proteome</keyword>
<organism evidence="1 2">
    <name type="scientific">Mya arenaria</name>
    <name type="common">Soft-shell clam</name>
    <dbReference type="NCBI Taxonomy" id="6604"/>
    <lineage>
        <taxon>Eukaryota</taxon>
        <taxon>Metazoa</taxon>
        <taxon>Spiralia</taxon>
        <taxon>Lophotrochozoa</taxon>
        <taxon>Mollusca</taxon>
        <taxon>Bivalvia</taxon>
        <taxon>Autobranchia</taxon>
        <taxon>Heteroconchia</taxon>
        <taxon>Euheterodonta</taxon>
        <taxon>Imparidentia</taxon>
        <taxon>Neoheterodontei</taxon>
        <taxon>Myida</taxon>
        <taxon>Myoidea</taxon>
        <taxon>Myidae</taxon>
        <taxon>Mya</taxon>
    </lineage>
</organism>
<dbReference type="Proteomes" id="UP001164746">
    <property type="component" value="Chromosome 11"/>
</dbReference>
<gene>
    <name evidence="1" type="ORF">MAR_001126</name>
</gene>
<proteinExistence type="predicted"/>